<dbReference type="Proteomes" id="UP000054549">
    <property type="component" value="Unassembled WGS sequence"/>
</dbReference>
<gene>
    <name evidence="4" type="ORF">M378DRAFT_156195</name>
</gene>
<dbReference type="HOGENOM" id="CLU_074873_1_0_1"/>
<feature type="transmembrane region" description="Helical" evidence="2">
    <location>
        <begin position="164"/>
        <end position="188"/>
    </location>
</feature>
<dbReference type="InParanoid" id="A0A0C2TS73"/>
<sequence length="196" mass="22630">MVRQRGKNSDAPHATTENEENLVIPQDEQLRLIRESGILQEIDRASPNQPINDDPEEMPLSEEIFHAVLLITPFSFLLLLMNILIHFQYGREPSLWDLADRMVTGIPILSVFIFYTMRYKAHRRMQTFLFVLAILAGCRMLFIVNHKPWLVNMRQCPPLATLWIYAIVQLELGPAVVSLIVVGAFVWWNGLRLSFS</sequence>
<dbReference type="InterPro" id="IPR056136">
    <property type="entry name" value="DUF7719"/>
</dbReference>
<feature type="transmembrane region" description="Helical" evidence="2">
    <location>
        <begin position="98"/>
        <end position="115"/>
    </location>
</feature>
<dbReference type="PANTHER" id="PTHR37846">
    <property type="entry name" value="YALI0B21296P"/>
    <property type="match status" value="1"/>
</dbReference>
<dbReference type="STRING" id="946122.A0A0C2TS73"/>
<dbReference type="AlphaFoldDB" id="A0A0C2TS73"/>
<feature type="transmembrane region" description="Helical" evidence="2">
    <location>
        <begin position="64"/>
        <end position="86"/>
    </location>
</feature>
<keyword evidence="2" id="KW-0472">Membrane</keyword>
<dbReference type="PANTHER" id="PTHR37846:SF1">
    <property type="entry name" value="DEACETYLASE-LIKE PROTEIN"/>
    <property type="match status" value="1"/>
</dbReference>
<feature type="region of interest" description="Disordered" evidence="1">
    <location>
        <begin position="1"/>
        <end position="21"/>
    </location>
</feature>
<evidence type="ECO:0000313" key="5">
    <source>
        <dbReference type="Proteomes" id="UP000054549"/>
    </source>
</evidence>
<accession>A0A0C2TS73</accession>
<keyword evidence="5" id="KW-1185">Reference proteome</keyword>
<keyword evidence="2" id="KW-0812">Transmembrane</keyword>
<protein>
    <recommendedName>
        <fullName evidence="3">DUF7719 domain-containing protein</fullName>
    </recommendedName>
</protein>
<dbReference type="Pfam" id="PF24841">
    <property type="entry name" value="DUF7719"/>
    <property type="match status" value="1"/>
</dbReference>
<evidence type="ECO:0000256" key="1">
    <source>
        <dbReference type="SAM" id="MobiDB-lite"/>
    </source>
</evidence>
<dbReference type="EMBL" id="KN818224">
    <property type="protein sequence ID" value="KIL70139.1"/>
    <property type="molecule type" value="Genomic_DNA"/>
</dbReference>
<evidence type="ECO:0000259" key="3">
    <source>
        <dbReference type="Pfam" id="PF24841"/>
    </source>
</evidence>
<reference evidence="4 5" key="1">
    <citation type="submission" date="2014-04" db="EMBL/GenBank/DDBJ databases">
        <title>Evolutionary Origins and Diversification of the Mycorrhizal Mutualists.</title>
        <authorList>
            <consortium name="DOE Joint Genome Institute"/>
            <consortium name="Mycorrhizal Genomics Consortium"/>
            <person name="Kohler A."/>
            <person name="Kuo A."/>
            <person name="Nagy L.G."/>
            <person name="Floudas D."/>
            <person name="Copeland A."/>
            <person name="Barry K.W."/>
            <person name="Cichocki N."/>
            <person name="Veneault-Fourrey C."/>
            <person name="LaButti K."/>
            <person name="Lindquist E.A."/>
            <person name="Lipzen A."/>
            <person name="Lundell T."/>
            <person name="Morin E."/>
            <person name="Murat C."/>
            <person name="Riley R."/>
            <person name="Ohm R."/>
            <person name="Sun H."/>
            <person name="Tunlid A."/>
            <person name="Henrissat B."/>
            <person name="Grigoriev I.V."/>
            <person name="Hibbett D.S."/>
            <person name="Martin F."/>
        </authorList>
    </citation>
    <scope>NUCLEOTIDE SEQUENCE [LARGE SCALE GENOMIC DNA]</scope>
    <source>
        <strain evidence="4 5">Koide BX008</strain>
    </source>
</reference>
<feature type="domain" description="DUF7719" evidence="3">
    <location>
        <begin position="125"/>
        <end position="192"/>
    </location>
</feature>
<feature type="transmembrane region" description="Helical" evidence="2">
    <location>
        <begin position="127"/>
        <end position="144"/>
    </location>
</feature>
<dbReference type="OrthoDB" id="5597489at2759"/>
<organism evidence="4 5">
    <name type="scientific">Amanita muscaria (strain Koide BX008)</name>
    <dbReference type="NCBI Taxonomy" id="946122"/>
    <lineage>
        <taxon>Eukaryota</taxon>
        <taxon>Fungi</taxon>
        <taxon>Dikarya</taxon>
        <taxon>Basidiomycota</taxon>
        <taxon>Agaricomycotina</taxon>
        <taxon>Agaricomycetes</taxon>
        <taxon>Agaricomycetidae</taxon>
        <taxon>Agaricales</taxon>
        <taxon>Pluteineae</taxon>
        <taxon>Amanitaceae</taxon>
        <taxon>Amanita</taxon>
    </lineage>
</organism>
<name>A0A0C2TS73_AMAMK</name>
<evidence type="ECO:0000313" key="4">
    <source>
        <dbReference type="EMBL" id="KIL70139.1"/>
    </source>
</evidence>
<evidence type="ECO:0000256" key="2">
    <source>
        <dbReference type="SAM" id="Phobius"/>
    </source>
</evidence>
<proteinExistence type="predicted"/>
<keyword evidence="2" id="KW-1133">Transmembrane helix</keyword>